<dbReference type="RefSeq" id="WP_073154263.1">
    <property type="nucleotide sequence ID" value="NZ_FQVL01000003.1"/>
</dbReference>
<dbReference type="EMBL" id="FQVL01000003">
    <property type="protein sequence ID" value="SHE79303.1"/>
    <property type="molecule type" value="Genomic_DNA"/>
</dbReference>
<keyword evidence="2" id="KW-1185">Reference proteome</keyword>
<dbReference type="Proteomes" id="UP000184476">
    <property type="component" value="Unassembled WGS sequence"/>
</dbReference>
<dbReference type="AlphaFoldDB" id="A0A1M4WE09"/>
<organism evidence="1 2">
    <name type="scientific">Seinonella peptonophila</name>
    <dbReference type="NCBI Taxonomy" id="112248"/>
    <lineage>
        <taxon>Bacteria</taxon>
        <taxon>Bacillati</taxon>
        <taxon>Bacillota</taxon>
        <taxon>Bacilli</taxon>
        <taxon>Bacillales</taxon>
        <taxon>Thermoactinomycetaceae</taxon>
        <taxon>Seinonella</taxon>
    </lineage>
</organism>
<protein>
    <submittedName>
        <fullName evidence="1">Uncharacterized protein</fullName>
    </submittedName>
</protein>
<evidence type="ECO:0000313" key="2">
    <source>
        <dbReference type="Proteomes" id="UP000184476"/>
    </source>
</evidence>
<name>A0A1M4WE09_9BACL</name>
<accession>A0A1M4WE09</accession>
<evidence type="ECO:0000313" key="1">
    <source>
        <dbReference type="EMBL" id="SHE79303.1"/>
    </source>
</evidence>
<reference evidence="1 2" key="1">
    <citation type="submission" date="2016-11" db="EMBL/GenBank/DDBJ databases">
        <authorList>
            <person name="Jaros S."/>
            <person name="Januszkiewicz K."/>
            <person name="Wedrychowicz H."/>
        </authorList>
    </citation>
    <scope>NUCLEOTIDE SEQUENCE [LARGE SCALE GENOMIC DNA]</scope>
    <source>
        <strain evidence="1 2">DSM 44666</strain>
    </source>
</reference>
<gene>
    <name evidence="1" type="ORF">SAMN05444392_103169</name>
</gene>
<proteinExistence type="predicted"/>
<sequence>MDHDYLKPSTGMEYLFDLVKVKEGYFVPKDDQNKIIDSIDSFYNEASIALQADDVETHPQQVFQILKHLNDTQMEIQKGEIVFKSNKGHQAADLSRADQEFHPKIISSVTKLLHLHHVLLQKLDSVQNTNHSFLEELNSCITSNQVNTNERSLLQALLTPSGIQRLELFRLHLIDTYGLEFSKRINQTKELSDEEKAQLTLGRIEKESWGLITDEDILITDQYIMNLLNKAPIEHLNLLETEPYHINAAIFKQMMSHFDRVESKAQLNPATLKNFHEHINQLYNQLYDQHNSQTPYDMAQRDIWQLITCTSMIKSHVDRELRNIQTTKEWHKTTPFDPIITKSPEREP</sequence>